<evidence type="ECO:0000256" key="2">
    <source>
        <dbReference type="SAM" id="Phobius"/>
    </source>
</evidence>
<dbReference type="AlphaFoldDB" id="A0A1B9IRL7"/>
<evidence type="ECO:0000313" key="4">
    <source>
        <dbReference type="Proteomes" id="UP000092583"/>
    </source>
</evidence>
<name>A0A1B9IRL7_9TREE</name>
<evidence type="ECO:0000256" key="1">
    <source>
        <dbReference type="SAM" id="MobiDB-lite"/>
    </source>
</evidence>
<gene>
    <name evidence="3" type="ORF">L486_04213</name>
</gene>
<feature type="region of interest" description="Disordered" evidence="1">
    <location>
        <begin position="1"/>
        <end position="30"/>
    </location>
</feature>
<keyword evidence="2" id="KW-1133">Transmembrane helix</keyword>
<evidence type="ECO:0000313" key="3">
    <source>
        <dbReference type="EMBL" id="OCF58183.1"/>
    </source>
</evidence>
<keyword evidence="4" id="KW-1185">Reference proteome</keyword>
<reference evidence="3 4" key="1">
    <citation type="submission" date="2013-07" db="EMBL/GenBank/DDBJ databases">
        <title>The Genome Sequence of Kwoniella mangroviensis CBS10435.</title>
        <authorList>
            <consortium name="The Broad Institute Genome Sequencing Platform"/>
            <person name="Cuomo C."/>
            <person name="Litvintseva A."/>
            <person name="Chen Y."/>
            <person name="Heitman J."/>
            <person name="Sun S."/>
            <person name="Springer D."/>
            <person name="Dromer F."/>
            <person name="Young S.K."/>
            <person name="Zeng Q."/>
            <person name="Gargeya S."/>
            <person name="Fitzgerald M."/>
            <person name="Abouelleil A."/>
            <person name="Alvarado L."/>
            <person name="Berlin A.M."/>
            <person name="Chapman S.B."/>
            <person name="Dewar J."/>
            <person name="Goldberg J."/>
            <person name="Griggs A."/>
            <person name="Gujja S."/>
            <person name="Hansen M."/>
            <person name="Howarth C."/>
            <person name="Imamovic A."/>
            <person name="Larimer J."/>
            <person name="McCowan C."/>
            <person name="Murphy C."/>
            <person name="Pearson M."/>
            <person name="Priest M."/>
            <person name="Roberts A."/>
            <person name="Saif S."/>
            <person name="Shea T."/>
            <person name="Sykes S."/>
            <person name="Wortman J."/>
            <person name="Nusbaum C."/>
            <person name="Birren B."/>
        </authorList>
    </citation>
    <scope>NUCLEOTIDE SEQUENCE [LARGE SCALE GENOMIC DNA]</scope>
    <source>
        <strain evidence="3 4">CBS 10435</strain>
    </source>
</reference>
<keyword evidence="2" id="KW-0472">Membrane</keyword>
<feature type="compositionally biased region" description="Low complexity" evidence="1">
    <location>
        <begin position="18"/>
        <end position="28"/>
    </location>
</feature>
<feature type="region of interest" description="Disordered" evidence="1">
    <location>
        <begin position="133"/>
        <end position="152"/>
    </location>
</feature>
<sequence>MSPSSSNTGREDPDHNANHNANHNAGNGDTIISIPFEDERSIRYINTHTPSQITTPDTIQLPGFTYRHDDSNEGSLQDIYSSSLTVHDPSREDEESNIGIMQALTLTDTRLLIDQEGAYTNANSTSTETAENVEAGVAQNPSTTPEEEIPSTSTYKPLIPYVRFKQPSYISNERYPTYNDNRTFGWTSAICVSVILGCAVAASFGSEYYFPTQTPTDGPE</sequence>
<organism evidence="3 4">
    <name type="scientific">Kwoniella mangroviensis CBS 10435</name>
    <dbReference type="NCBI Taxonomy" id="1331196"/>
    <lineage>
        <taxon>Eukaryota</taxon>
        <taxon>Fungi</taxon>
        <taxon>Dikarya</taxon>
        <taxon>Basidiomycota</taxon>
        <taxon>Agaricomycotina</taxon>
        <taxon>Tremellomycetes</taxon>
        <taxon>Tremellales</taxon>
        <taxon>Cryptococcaceae</taxon>
        <taxon>Kwoniella</taxon>
    </lineage>
</organism>
<dbReference type="Proteomes" id="UP000092583">
    <property type="component" value="Unassembled WGS sequence"/>
</dbReference>
<proteinExistence type="predicted"/>
<keyword evidence="2" id="KW-0812">Transmembrane</keyword>
<accession>A0A1B9IRL7</accession>
<protein>
    <submittedName>
        <fullName evidence="3">Uncharacterized protein</fullName>
    </submittedName>
</protein>
<feature type="transmembrane region" description="Helical" evidence="2">
    <location>
        <begin position="184"/>
        <end position="205"/>
    </location>
</feature>
<reference evidence="4" key="2">
    <citation type="submission" date="2013-12" db="EMBL/GenBank/DDBJ databases">
        <title>Evolution of pathogenesis and genome organization in the Tremellales.</title>
        <authorList>
            <person name="Cuomo C."/>
            <person name="Litvintseva A."/>
            <person name="Heitman J."/>
            <person name="Chen Y."/>
            <person name="Sun S."/>
            <person name="Springer D."/>
            <person name="Dromer F."/>
            <person name="Young S."/>
            <person name="Zeng Q."/>
            <person name="Chapman S."/>
            <person name="Gujja S."/>
            <person name="Saif S."/>
            <person name="Birren B."/>
        </authorList>
    </citation>
    <scope>NUCLEOTIDE SEQUENCE [LARGE SCALE GENOMIC DNA]</scope>
    <source>
        <strain evidence="4">CBS 10435</strain>
    </source>
</reference>
<dbReference type="EMBL" id="KI669462">
    <property type="protein sequence ID" value="OCF58183.1"/>
    <property type="molecule type" value="Genomic_DNA"/>
</dbReference>